<dbReference type="PANTHER" id="PTHR15364:SF0">
    <property type="entry name" value="2'-DEOXYNUCLEOSIDE 5'-PHOSPHATE N-HYDROLASE 1"/>
    <property type="match status" value="1"/>
</dbReference>
<evidence type="ECO:0000256" key="3">
    <source>
        <dbReference type="ARBA" id="ARBA00023080"/>
    </source>
</evidence>
<feature type="binding site" description="in other chain" evidence="6">
    <location>
        <position position="84"/>
    </location>
    <ligand>
        <name>substrate</name>
        <note>ligand shared between homodimeric partners</note>
    </ligand>
</feature>
<dbReference type="SUPFAM" id="SSF52309">
    <property type="entry name" value="N-(deoxy)ribosyltransferase-like"/>
    <property type="match status" value="1"/>
</dbReference>
<dbReference type="InterPro" id="IPR028607">
    <property type="entry name" value="DNPH1"/>
</dbReference>
<dbReference type="HAMAP" id="MF_03036">
    <property type="entry name" value="Nuc_phosphate_hydrolase"/>
    <property type="match status" value="1"/>
</dbReference>
<comment type="catalytic activity">
    <reaction evidence="6">
        <text>a purine 2'-deoxyribonucleoside 5'-phosphate + H2O = a purine nucleobase + 2-deoxy-D-ribose 5-phosphate</text>
        <dbReference type="Rhea" id="RHEA:51132"/>
        <dbReference type="ChEBI" id="CHEBI:15377"/>
        <dbReference type="ChEBI" id="CHEBI:26386"/>
        <dbReference type="ChEBI" id="CHEBI:62877"/>
        <dbReference type="ChEBI" id="CHEBI:142198"/>
    </reaction>
</comment>
<dbReference type="Proteomes" id="UP000007110">
    <property type="component" value="Unassembled WGS sequence"/>
</dbReference>
<dbReference type="GO" id="GO:0070694">
    <property type="term" value="F:5-hydroxymethyl-dUMP N-hydrolase activity"/>
    <property type="evidence" value="ECO:0007669"/>
    <property type="project" value="InterPro"/>
</dbReference>
<reference evidence="8" key="1">
    <citation type="submission" date="2015-02" db="EMBL/GenBank/DDBJ databases">
        <title>Genome sequencing for Strongylocentrotus purpuratus.</title>
        <authorList>
            <person name="Murali S."/>
            <person name="Liu Y."/>
            <person name="Vee V."/>
            <person name="English A."/>
            <person name="Wang M."/>
            <person name="Skinner E."/>
            <person name="Han Y."/>
            <person name="Muzny D.M."/>
            <person name="Worley K.C."/>
            <person name="Gibbs R.A."/>
        </authorList>
    </citation>
    <scope>NUCLEOTIDE SEQUENCE</scope>
</reference>
<dbReference type="FunFam" id="3.40.50.450:FF:000019">
    <property type="entry name" value="2'-deoxynucleoside 5'-phosphate N-hydrolase 1"/>
    <property type="match status" value="1"/>
</dbReference>
<evidence type="ECO:0000313" key="8">
    <source>
        <dbReference type="Proteomes" id="UP000007110"/>
    </source>
</evidence>
<organism evidence="7 8">
    <name type="scientific">Strongylocentrotus purpuratus</name>
    <name type="common">Purple sea urchin</name>
    <dbReference type="NCBI Taxonomy" id="7668"/>
    <lineage>
        <taxon>Eukaryota</taxon>
        <taxon>Metazoa</taxon>
        <taxon>Echinodermata</taxon>
        <taxon>Eleutherozoa</taxon>
        <taxon>Echinozoa</taxon>
        <taxon>Echinoidea</taxon>
        <taxon>Euechinoidea</taxon>
        <taxon>Echinacea</taxon>
        <taxon>Camarodonta</taxon>
        <taxon>Echinidea</taxon>
        <taxon>Strongylocentrotidae</taxon>
        <taxon>Strongylocentrotus</taxon>
    </lineage>
</organism>
<comment type="function">
    <text evidence="6">Catalyzes the cleavage of the N-glycosidic bond of deoxyribonucleoside 5'-monophosphates to yield deoxyribose 5-phosphate and a purine or pyrimidine base.</text>
</comment>
<dbReference type="Pfam" id="PF05014">
    <property type="entry name" value="Nuc_deoxyrib_tr"/>
    <property type="match status" value="1"/>
</dbReference>
<sequence length="140" mass="15912">MGDRQMKIYFCGSIRGGRKDGELYARIIKQLEAYGKVLTEHVGHKDCFTSKTDLEIYDQDMAWLEDSDAVVAEVTQVSMGVGFELGRAVAWNKRVLCLYRPGDDSRLSAMVRGAHDGKNFLVKDYKEEDVPELLKEFFGH</sequence>
<evidence type="ECO:0000256" key="6">
    <source>
        <dbReference type="HAMAP-Rule" id="MF_03036"/>
    </source>
</evidence>
<dbReference type="GeneID" id="593220"/>
<feature type="binding site" description="in other chain" evidence="6">
    <location>
        <begin position="9"/>
        <end position="15"/>
    </location>
    <ligand>
        <name>substrate</name>
        <note>ligand shared between homodimeric partners</note>
    </ligand>
</feature>
<dbReference type="EC" id="3.2.2.-" evidence="6"/>
<keyword evidence="8" id="KW-1185">Reference proteome</keyword>
<dbReference type="EnsemblMetazoa" id="XM_030999488">
    <property type="protein sequence ID" value="XP_030855348"/>
    <property type="gene ID" value="LOC593220"/>
</dbReference>
<keyword evidence="3 6" id="KW-0546">Nucleotide metabolism</keyword>
<evidence type="ECO:0000256" key="1">
    <source>
        <dbReference type="ARBA" id="ARBA00011407"/>
    </source>
</evidence>
<evidence type="ECO:0000256" key="4">
    <source>
        <dbReference type="ARBA" id="ARBA00023295"/>
    </source>
</evidence>
<reference evidence="7" key="2">
    <citation type="submission" date="2021-01" db="UniProtKB">
        <authorList>
            <consortium name="EnsemblMetazoa"/>
        </authorList>
    </citation>
    <scope>IDENTIFICATION</scope>
</reference>
<dbReference type="PANTHER" id="PTHR15364">
    <property type="entry name" value="2'-DEOXYNUCLEOSIDE 5'-PHOSPHATE N-HYDROLASE 1"/>
    <property type="match status" value="1"/>
</dbReference>
<accession>A0A7M7PQR6</accession>
<proteinExistence type="inferred from homology"/>
<dbReference type="AlphaFoldDB" id="A0A7M7PQR6"/>
<protein>
    <recommendedName>
        <fullName evidence="6">Putative 2'-deoxynucleoside 5'-phosphate N-hydrolase 1</fullName>
        <ecNumber evidence="6">3.2.2.-</ecNumber>
    </recommendedName>
</protein>
<feature type="binding site" description="in other chain" evidence="6">
    <location>
        <position position="24"/>
    </location>
    <ligand>
        <name>substrate</name>
        <note>ligand shared between homodimeric partners</note>
    </ligand>
</feature>
<evidence type="ECO:0000313" key="7">
    <source>
        <dbReference type="EnsemblMetazoa" id="XP_030855348"/>
    </source>
</evidence>
<evidence type="ECO:0000256" key="2">
    <source>
        <dbReference type="ARBA" id="ARBA00022801"/>
    </source>
</evidence>
<dbReference type="GO" id="GO:0042802">
    <property type="term" value="F:identical protein binding"/>
    <property type="evidence" value="ECO:0007669"/>
    <property type="project" value="UniProtKB-ARBA"/>
</dbReference>
<keyword evidence="6" id="KW-0539">Nucleus</keyword>
<dbReference type="GO" id="GO:0005737">
    <property type="term" value="C:cytoplasm"/>
    <property type="evidence" value="ECO:0007669"/>
    <property type="project" value="UniProtKB-SubCell"/>
</dbReference>
<comment type="catalytic activity">
    <reaction evidence="5">
        <text>5-hydroxymethyl-dUMP + H2O = 5-hydroxymethyluracil + 2-deoxy-D-ribose 5-phosphate</text>
        <dbReference type="Rhea" id="RHEA:77099"/>
        <dbReference type="ChEBI" id="CHEBI:15377"/>
        <dbReference type="ChEBI" id="CHEBI:16964"/>
        <dbReference type="ChEBI" id="CHEBI:62877"/>
        <dbReference type="ChEBI" id="CHEBI:90409"/>
    </reaction>
    <physiologicalReaction direction="left-to-right" evidence="5">
        <dbReference type="Rhea" id="RHEA:77100"/>
    </physiologicalReaction>
</comment>
<dbReference type="Gene3D" id="3.40.50.450">
    <property type="match status" value="1"/>
</dbReference>
<keyword evidence="4 6" id="KW-0326">Glycosidase</keyword>
<comment type="catalytic activity">
    <reaction evidence="6">
        <text>a pyrimidine 2'-deoxyribonucleoside 5'-phosphate + H2O = a pyrimidine nucleobase + 2-deoxy-D-ribose 5-phosphate</text>
        <dbReference type="Rhea" id="RHEA:57852"/>
        <dbReference type="ChEBI" id="CHEBI:15377"/>
        <dbReference type="ChEBI" id="CHEBI:26432"/>
        <dbReference type="ChEBI" id="CHEBI:62877"/>
        <dbReference type="ChEBI" id="CHEBI:142209"/>
    </reaction>
</comment>
<dbReference type="InterPro" id="IPR051239">
    <property type="entry name" value="2'-dNMP_N-hydrolase"/>
</dbReference>
<dbReference type="GO" id="GO:0009159">
    <property type="term" value="P:deoxyribonucleoside monophosphate catabolic process"/>
    <property type="evidence" value="ECO:0007669"/>
    <property type="project" value="InterPro"/>
</dbReference>
<dbReference type="GO" id="GO:0006163">
    <property type="term" value="P:purine nucleotide metabolic process"/>
    <property type="evidence" value="ECO:0007669"/>
    <property type="project" value="UniProtKB-ARBA"/>
</dbReference>
<evidence type="ECO:0000256" key="5">
    <source>
        <dbReference type="ARBA" id="ARBA00047460"/>
    </source>
</evidence>
<dbReference type="InterPro" id="IPR007710">
    <property type="entry name" value="Nucleoside_deoxyribTrfase"/>
</dbReference>
<comment type="similarity">
    <text evidence="6">Belongs to the 2'-deoxynucleoside 5'-phosphate N-hydrolase 1 family.</text>
</comment>
<feature type="binding site" evidence="6">
    <location>
        <begin position="108"/>
        <end position="110"/>
    </location>
    <ligand>
        <name>substrate</name>
        <note>ligand shared between homodimeric partners</note>
    </ligand>
</feature>
<dbReference type="GO" id="GO:0005634">
    <property type="term" value="C:nucleus"/>
    <property type="evidence" value="ECO:0007669"/>
    <property type="project" value="UniProtKB-SubCell"/>
</dbReference>
<comment type="subcellular location">
    <subcellularLocation>
        <location evidence="6">Cytoplasm</location>
    </subcellularLocation>
    <subcellularLocation>
        <location evidence="6">Nucleus</location>
    </subcellularLocation>
</comment>
<keyword evidence="6" id="KW-0963">Cytoplasm</keyword>
<comment type="subunit">
    <text evidence="1 6">Monomer and homodimer.</text>
</comment>
<name>A0A7M7PQR6_STRPU</name>
<dbReference type="RefSeq" id="XP_030855348.1">
    <property type="nucleotide sequence ID" value="XM_030999488.1"/>
</dbReference>
<dbReference type="GO" id="GO:0009116">
    <property type="term" value="P:nucleoside metabolic process"/>
    <property type="evidence" value="ECO:0007669"/>
    <property type="project" value="UniProtKB-UniRule"/>
</dbReference>
<keyword evidence="2 6" id="KW-0378">Hydrolase</keyword>